<reference evidence="2" key="1">
    <citation type="journal article" date="2016" name="Front. Microbiol.">
        <title>Molecular Keys to the Janthinobacterium and Duganella spp. Interaction with the Plant Pathogen Fusarium graminearum.</title>
        <authorList>
            <person name="Haack F.S."/>
            <person name="Poehlein A."/>
            <person name="Kroger C."/>
            <person name="Voigt C.A."/>
            <person name="Piepenbring M."/>
            <person name="Bode H.B."/>
            <person name="Daniel R."/>
            <person name="Schafer W."/>
            <person name="Streit W.R."/>
        </authorList>
    </citation>
    <scope>NUCLEOTIDE SEQUENCE [LARGE SCALE GENOMIC DNA]</scope>
    <source>
        <strain evidence="2">T54</strain>
    </source>
</reference>
<organism evidence="1 2">
    <name type="scientific">Duganella phyllosphaerae</name>
    <dbReference type="NCBI Taxonomy" id="762836"/>
    <lineage>
        <taxon>Bacteria</taxon>
        <taxon>Pseudomonadati</taxon>
        <taxon>Pseudomonadota</taxon>
        <taxon>Betaproteobacteria</taxon>
        <taxon>Burkholderiales</taxon>
        <taxon>Oxalobacteraceae</taxon>
        <taxon>Telluria group</taxon>
        <taxon>Duganella</taxon>
    </lineage>
</organism>
<comment type="caution">
    <text evidence="1">The sequence shown here is derived from an EMBL/GenBank/DDBJ whole genome shotgun (WGS) entry which is preliminary data.</text>
</comment>
<keyword evidence="2" id="KW-1185">Reference proteome</keyword>
<dbReference type="RefSeq" id="WP_070252217.1">
    <property type="nucleotide sequence ID" value="NZ_LROM01000156.1"/>
</dbReference>
<dbReference type="Gene3D" id="1.10.238.160">
    <property type="match status" value="1"/>
</dbReference>
<dbReference type="AlphaFoldDB" id="A0A1E7W4N2"/>
<name>A0A1E7W4N2_9BURK</name>
<protein>
    <submittedName>
        <fullName evidence="1">Prophage CP4-57 regulatory protein AlpA</fullName>
    </submittedName>
</protein>
<dbReference type="PANTHER" id="PTHR36154:SF1">
    <property type="entry name" value="DNA-BINDING TRANSCRIPTIONAL ACTIVATOR ALPA"/>
    <property type="match status" value="1"/>
</dbReference>
<proteinExistence type="predicted"/>
<dbReference type="Proteomes" id="UP000175989">
    <property type="component" value="Unassembled WGS sequence"/>
</dbReference>
<dbReference type="EMBL" id="LROM01000156">
    <property type="protein sequence ID" value="OEZ90692.1"/>
    <property type="molecule type" value="Genomic_DNA"/>
</dbReference>
<dbReference type="PANTHER" id="PTHR36154">
    <property type="entry name" value="DNA-BINDING TRANSCRIPTIONAL ACTIVATOR ALPA"/>
    <property type="match status" value="1"/>
</dbReference>
<evidence type="ECO:0000313" key="2">
    <source>
        <dbReference type="Proteomes" id="UP000175989"/>
    </source>
</evidence>
<gene>
    <name evidence="1" type="ORF">DUPY_52990</name>
</gene>
<sequence length="74" mass="8044">MNMNEMKTFIRLPAVMAAVGLRRTAIYQAIKAGTFPAAIRIGPQAVAWDSGAIAQWQAERIAQSAVKSAQKDQK</sequence>
<dbReference type="InterPro" id="IPR052931">
    <property type="entry name" value="Prophage_regulatory_activator"/>
</dbReference>
<dbReference type="InterPro" id="IPR010260">
    <property type="entry name" value="AlpA"/>
</dbReference>
<evidence type="ECO:0000313" key="1">
    <source>
        <dbReference type="EMBL" id="OEZ90692.1"/>
    </source>
</evidence>
<dbReference type="Pfam" id="PF05930">
    <property type="entry name" value="Phage_AlpA"/>
    <property type="match status" value="1"/>
</dbReference>
<accession>A0A1E7W4N2</accession>